<gene>
    <name evidence="1" type="primary">sprF</name>
    <name evidence="1" type="ORF">MARIT_1322</name>
</gene>
<dbReference type="InterPro" id="IPR019861">
    <property type="entry name" value="PorP/SprF_Bacteroidetes"/>
</dbReference>
<keyword evidence="2" id="KW-1185">Reference proteome</keyword>
<dbReference type="KEGG" id="tmar:MARIT_1322"/>
<dbReference type="Proteomes" id="UP000231564">
    <property type="component" value="Chromosome MARIT"/>
</dbReference>
<protein>
    <submittedName>
        <fullName evidence="1">T9SS protein SprF</fullName>
    </submittedName>
</protein>
<dbReference type="GeneID" id="47722860"/>
<dbReference type="RefSeq" id="WP_024742179.1">
    <property type="nucleotide sequence ID" value="NZ_BAUG01000052.1"/>
</dbReference>
<dbReference type="EMBL" id="LT634361">
    <property type="protein sequence ID" value="SFZ81863.1"/>
    <property type="molecule type" value="Genomic_DNA"/>
</dbReference>
<evidence type="ECO:0000313" key="1">
    <source>
        <dbReference type="EMBL" id="SFZ81863.1"/>
    </source>
</evidence>
<dbReference type="NCBIfam" id="TIGR03519">
    <property type="entry name" value="T9SS_PorP_fam"/>
    <property type="match status" value="1"/>
</dbReference>
<dbReference type="Pfam" id="PF11751">
    <property type="entry name" value="PorP_SprF"/>
    <property type="match status" value="1"/>
</dbReference>
<accession>A0A2H1E944</accession>
<sequence length="315" mass="35593">MKKIIVILIIVISCNSKMFGQEINLPQYVSHMADNPYVISPAYAGIGTGLQVRLNGVSQWIGVKNAPDTQSISIEARIADRFGTGITVFNDSNGFSSQQGAKVSFASHLTLSDFHDSFLSFALSYNFIQFGIDTSENNTNQLVSNKSVTTSNFDVGMLYRYERFALSLNASNLVGKDIESFRANEPETLRRYSVYSSYTYKLNRITELEPSVFVEHFEASRRSRTDMNIKLRQGTDDGYVWGGLSYTFLNDQFFTPNAITPMLGLKKENFYVSYGFGINVNKVQDFNYGTHMITLGFDYERRPSLARCTQKMVIF</sequence>
<evidence type="ECO:0000313" key="2">
    <source>
        <dbReference type="Proteomes" id="UP000231564"/>
    </source>
</evidence>
<dbReference type="STRING" id="1349785.GCA_000509405_00486"/>
<organism evidence="1 2">
    <name type="scientific">Tenacibaculum maritimum NCIMB 2154</name>
    <dbReference type="NCBI Taxonomy" id="1349785"/>
    <lineage>
        <taxon>Bacteria</taxon>
        <taxon>Pseudomonadati</taxon>
        <taxon>Bacteroidota</taxon>
        <taxon>Flavobacteriia</taxon>
        <taxon>Flavobacteriales</taxon>
        <taxon>Flavobacteriaceae</taxon>
        <taxon>Tenacibaculum</taxon>
    </lineage>
</organism>
<reference evidence="1 2" key="1">
    <citation type="submission" date="2016-11" db="EMBL/GenBank/DDBJ databases">
        <authorList>
            <person name="Jaros S."/>
            <person name="Januszkiewicz K."/>
            <person name="Wedrychowicz H."/>
        </authorList>
    </citation>
    <scope>NUCLEOTIDE SEQUENCE [LARGE SCALE GENOMIC DNA]</scope>
    <source>
        <strain evidence="1">NCIMB 2154T</strain>
    </source>
</reference>
<proteinExistence type="predicted"/>
<dbReference type="OrthoDB" id="648347at2"/>
<dbReference type="AlphaFoldDB" id="A0A2H1E944"/>
<name>A0A2H1E944_9FLAO</name>